<dbReference type="SUPFAM" id="SSF103088">
    <property type="entry name" value="OmpA-like"/>
    <property type="match status" value="1"/>
</dbReference>
<comment type="caution">
    <text evidence="2">The sequence shown here is derived from an EMBL/GenBank/DDBJ whole genome shotgun (WGS) entry which is preliminary data.</text>
</comment>
<evidence type="ECO:0000313" key="3">
    <source>
        <dbReference type="Proteomes" id="UP001221686"/>
    </source>
</evidence>
<proteinExistence type="predicted"/>
<accession>A0ABT5DSQ8</accession>
<feature type="region of interest" description="Disordered" evidence="1">
    <location>
        <begin position="2084"/>
        <end position="2104"/>
    </location>
</feature>
<dbReference type="EMBL" id="JAQNDL010000001">
    <property type="protein sequence ID" value="MDC0715773.1"/>
    <property type="molecule type" value="Genomic_DNA"/>
</dbReference>
<reference evidence="2 3" key="1">
    <citation type="submission" date="2022-11" db="EMBL/GenBank/DDBJ databases">
        <title>Minimal conservation of predation-associated metabolite biosynthetic gene clusters underscores biosynthetic potential of Myxococcota including descriptions for ten novel species: Archangium lansinium sp. nov., Myxococcus landrumus sp. nov., Nannocystis bai.</title>
        <authorList>
            <person name="Ahearne A."/>
            <person name="Stevens C."/>
            <person name="Dowd S."/>
        </authorList>
    </citation>
    <scope>NUCLEOTIDE SEQUENCE [LARGE SCALE GENOMIC DNA]</scope>
    <source>
        <strain evidence="2 3">BB15-2</strain>
    </source>
</reference>
<protein>
    <recommendedName>
        <fullName evidence="4">OmpA family protein</fullName>
    </recommendedName>
</protein>
<organism evidence="2 3">
    <name type="scientific">Nannocystis bainbridge</name>
    <dbReference type="NCBI Taxonomy" id="2995303"/>
    <lineage>
        <taxon>Bacteria</taxon>
        <taxon>Pseudomonadati</taxon>
        <taxon>Myxococcota</taxon>
        <taxon>Polyangia</taxon>
        <taxon>Nannocystales</taxon>
        <taxon>Nannocystaceae</taxon>
        <taxon>Nannocystis</taxon>
    </lineage>
</organism>
<feature type="region of interest" description="Disordered" evidence="1">
    <location>
        <begin position="827"/>
        <end position="847"/>
    </location>
</feature>
<dbReference type="InterPro" id="IPR036737">
    <property type="entry name" value="OmpA-like_sf"/>
</dbReference>
<dbReference type="Proteomes" id="UP001221686">
    <property type="component" value="Unassembled WGS sequence"/>
</dbReference>
<dbReference type="Gene3D" id="3.30.1330.60">
    <property type="entry name" value="OmpA-like domain"/>
    <property type="match status" value="1"/>
</dbReference>
<dbReference type="RefSeq" id="WP_272084198.1">
    <property type="nucleotide sequence ID" value="NZ_JAQNDL010000001.1"/>
</dbReference>
<sequence>MAVRRGISILDLLPQTTGVALQIPDGIVEQIGILTILDHRSTTSDDYFLHEGTLQSIADALDLDTSDWALRIPGLTHGLPFRLAIRRPGAPPAGQQEGEPSLWTIDIQVWDVEVLLPGVRPARPVGGTGVTPLTLEPLVRPPPADRVYLVARGVVRISGGGAGGTQVQVVDSPDPLDPTAPTGAVIRLTARPPSFLFGSSQYGMTLDQFVIDLSSTYTPAEIMARGHDEAWQGLAFKETTFYFPPETPLVHSLSVSARDVILGDPGGLQGELRIEFGQDFADVYNSRLAIKQQQGTGEVEVPETTIPPKGTALEYAIAVGPGGESQRLRAVFEVGAGELIPGHTDLAVVGVWWKLPDDTEGTTPTTPWFEGPASGRLRYRLRVGHPSTADNTATPPTAIPADQRELVEVSVSFPRQAGGPTGTGPLVDATIGADTLNNVLHLRGPRELLATVNLQLRSGTGDWTLGTGGAPTSRTGVASFALPLLPVGTTTVDLVVSNSDGSRRVRIDVVPTGPIAVGHQSTAVNASPSRVTVVGTGPATPTAVIDTFLATPFHKRAERPAAPNSATIAAADITVPQGADAEVEVPVPTGATDPPPQPVLPNETPRVVQVQYAWDQNTPIRVLYPYAGSSTAGAGLHEPDAHPLALGFTGRPGPGGNNVHQQLTTWIAALGTANGRKFYVLGRTDDLKLNGNKAENDTYNNTLATRRAEAARDALIAAGVALTDITIAIESAGFGSPPAGSPPARFSGARRLALPWPQSPTFAATAFPVWNRKWNADSTTDRSAAINDSNRPPYRCAEIYVVDTTAPPAPGPVIPGPGVPTRFLVPGPDGAPDPGVSSTTTKPPPTDYRVRLRVKWDSPTVVSPADAIPTEAEALVAWKAAQIELPASTSGNPPPLPPPTGPDYWELLLRWAYDARSGQTEASGALSLPDGALTWQSDALAGALAFGPVITALADPADVVDGAFGQFVAAAAILAVGAAIGELLNTGSGPESSVDIDKLAISYKWNGAAQVAATVDYTIDLRINVSVAGAGSLTGHLRMRYKGVGLRFAGKPEGGLAGVALTYDSMSVEVVDPGTWSLGGPLGNLIRIAASRMGHGSQWMEFDLEFALDLGVVRLEGATIRVNLPDESAPFKVEFRGLTASIDIPGALKGKGSVTLGDGGSFRALLSLEVIPAKLSAYGALAVDQDFVSVEVGVQLPVGIPLGATGFGIFGFIGRFVANGTRNLEGLTNPEPVQRQLDWYTRAPQLKYKRKSGQYAFGVGAVVGTLPDSGFTFNAEGSLTIGFPDVSVIFGIDAKLVTQRKSAATESGTAAPPGGLRILGMVLIEPDSIMIGVRGSYDIPKVLKLEIPISAYFPLAGGDAWYIRIGSDNHATRPGNPVSIILLPTILDVRAWAFVMIEERQLHGLGGTLVPLDLAQPLDFDGFSIGMGAGFDLKWSAGPFKLEISAFLLVGLGTKPLLFAGAAGIKGELDLVLISVGVDGLVHFHVSPGYSYFEGHFCGHVDLFFFEISGCVDIRIGDDPPSNIPVPESPIAGMDLCDHLAVVKGAAARNGVGAAPTVWPDTIAVLRFAHYAQDGLGGTADFERRLAAPAALSPWSGSTELKYAFRLKQVTLWRLTGADPNNAAHYTHVPGPFDAAWWMPSWRKSIIEGGDNTGPSTEEGRELGLFSWDPRAWSRWLGEGSQEVPGNPGNTVEHLCDEVAAAGPSCAYGRARVYAYGVLGAFTAEPPAGAVFPSRFKLFARFADGLDAGMLAGLGADAGWTWIPGAVAPLHGAIDLHGTVLEEGWRFPSWRAVGKIVGTAPIVLPLSKPLLEGELVLEVCSDKETAVITSGVCDPMPSGDGLIEGFVGASKTKYSGSSLQPVLIGQVWALRLLKNVLEGQYPGTIDAVAVDVDPNGSTATLTAYGPNNVVLGTAQTVGAGRQWLRIEAPGIVKMRLTGEKQPVLYEVCWGRKRPILDLVPFKPSEWPRVIAIDIHDKQTALEPEVLKGDGECPKVRYKLPQSDGWTRLEVAPWNRGDVALVALCGVTMEARAAQQAEVDYRASLVNLLQLWVAAALDNKPTHKTYLEDAATYEIRVEWQYQGFRPASPGQDPPPPSAGGWLDPPGLPERYRFKTAAFGLAAAPPAVQSSSLENPAQGGPGFDERTFDPRGVARYLTRAAPSHEDPPHFLDDHAGFWFMVDHLESLVDKYDRTLQVKVLHTRPPAGSIDPAASHPSGGLHVLDVTVAVEWKVDTSTWFLADQQLVEAVVAAPCVGGTPAVGSSSVSVTADLEPRTEYDLLLNAAPKIVDAFPEVPIARSHFRTSRYRNPTEMLRALGFATPVGLSPPNDALIVAPLPAGSLAIGDTELDAALTALGLDPWPLPPAPRTTLLWQQPAAPNQPWRIAGVLIEADEPVWRAGLRTGALNQPTPPPRLEVMSLQLHRTFEQLVPLPAPPHLVTARALLASLTERVRNAAGTRCIFTANAPIAMTGGRIYDLELRFRENGSPGAIGAAPLVDRPLFVLEEGD</sequence>
<evidence type="ECO:0000313" key="2">
    <source>
        <dbReference type="EMBL" id="MDC0715773.1"/>
    </source>
</evidence>
<name>A0ABT5DSQ8_9BACT</name>
<evidence type="ECO:0000256" key="1">
    <source>
        <dbReference type="SAM" id="MobiDB-lite"/>
    </source>
</evidence>
<keyword evidence="3" id="KW-1185">Reference proteome</keyword>
<gene>
    <name evidence="2" type="ORF">POL25_02645</name>
</gene>
<evidence type="ECO:0008006" key="4">
    <source>
        <dbReference type="Google" id="ProtNLM"/>
    </source>
</evidence>